<accession>A0A7J3YTL6</accession>
<protein>
    <submittedName>
        <fullName evidence="1">MoaD/ThiS family protein</fullName>
    </submittedName>
</protein>
<dbReference type="EMBL" id="DRYU01000010">
    <property type="protein sequence ID" value="HHP92109.1"/>
    <property type="molecule type" value="Genomic_DNA"/>
</dbReference>
<dbReference type="InterPro" id="IPR016155">
    <property type="entry name" value="Mopterin_synth/thiamin_S_b"/>
</dbReference>
<name>A0A7J3YTL6_9CREN</name>
<dbReference type="InterPro" id="IPR012675">
    <property type="entry name" value="Beta-grasp_dom_sf"/>
</dbReference>
<gene>
    <name evidence="1" type="ORF">ENM70_00555</name>
</gene>
<dbReference type="Gene3D" id="3.10.20.30">
    <property type="match status" value="1"/>
</dbReference>
<comment type="caution">
    <text evidence="1">The sequence shown here is derived from an EMBL/GenBank/DDBJ whole genome shotgun (WGS) entry which is preliminary data.</text>
</comment>
<evidence type="ECO:0000313" key="1">
    <source>
        <dbReference type="EMBL" id="HHP92109.1"/>
    </source>
</evidence>
<dbReference type="SUPFAM" id="SSF54285">
    <property type="entry name" value="MoaD/ThiS"/>
    <property type="match status" value="1"/>
</dbReference>
<dbReference type="Pfam" id="PF02597">
    <property type="entry name" value="ThiS"/>
    <property type="match status" value="1"/>
</dbReference>
<proteinExistence type="predicted"/>
<sequence length="102" mass="11238">MRLKIKLFSVYKEAFGLHEITVELHANEITVENLINTLATISAKFNKIIKEFPPAILVNGLPLQKSDKIYGDCEVVLFPPASGGFLVKSFSSLRGTSNSKIS</sequence>
<reference evidence="1" key="1">
    <citation type="journal article" date="2020" name="mSystems">
        <title>Genome- and Community-Level Interaction Insights into Carbon Utilization and Element Cycling Functions of Hydrothermarchaeota in Hydrothermal Sediment.</title>
        <authorList>
            <person name="Zhou Z."/>
            <person name="Liu Y."/>
            <person name="Xu W."/>
            <person name="Pan J."/>
            <person name="Luo Z.H."/>
            <person name="Li M."/>
        </authorList>
    </citation>
    <scope>NUCLEOTIDE SEQUENCE [LARGE SCALE GENOMIC DNA]</scope>
    <source>
        <strain evidence="1">SpSt-1109</strain>
    </source>
</reference>
<organism evidence="1">
    <name type="scientific">Ignisphaera aggregans</name>
    <dbReference type="NCBI Taxonomy" id="334771"/>
    <lineage>
        <taxon>Archaea</taxon>
        <taxon>Thermoproteota</taxon>
        <taxon>Thermoprotei</taxon>
        <taxon>Desulfurococcales</taxon>
        <taxon>Desulfurococcaceae</taxon>
        <taxon>Ignisphaera</taxon>
    </lineage>
</organism>
<dbReference type="AlphaFoldDB" id="A0A7J3YTL6"/>
<dbReference type="InterPro" id="IPR003749">
    <property type="entry name" value="ThiS/MoaD-like"/>
</dbReference>